<evidence type="ECO:0000313" key="2">
    <source>
        <dbReference type="EnsemblPlants" id="Kaladp0053s0159.2.v1.1"/>
    </source>
</evidence>
<name>A0A7N0U2X6_KALFE</name>
<feature type="coiled-coil region" evidence="1">
    <location>
        <begin position="73"/>
        <end position="100"/>
    </location>
</feature>
<sequence length="226" mass="26185">MDKHNRGYQFPKERYIVLLSAFKNPTAHSYLTCFSNLGFYWGTFERQDYSVFGAKLQNKDELVQNFTFLTHQKDSLLKEMEAVKRHLDNLKASNVELKNRKQVIIYGMGQPALHTLHHRHHHFHNQKQAFQLQQFPAIQWCSFPASSQLTATPSSAMIAGNRSKMGPVILPDLNLSLEEAVNVEGYQPSDAMTMITSYSMNRAWASAQARKRRMHIYKAKNILRQR</sequence>
<evidence type="ECO:0000256" key="1">
    <source>
        <dbReference type="SAM" id="Coils"/>
    </source>
</evidence>
<evidence type="ECO:0000313" key="3">
    <source>
        <dbReference type="Proteomes" id="UP000594263"/>
    </source>
</evidence>
<organism evidence="2 3">
    <name type="scientific">Kalanchoe fedtschenkoi</name>
    <name type="common">Lavender scallops</name>
    <name type="synonym">South American air plant</name>
    <dbReference type="NCBI Taxonomy" id="63787"/>
    <lineage>
        <taxon>Eukaryota</taxon>
        <taxon>Viridiplantae</taxon>
        <taxon>Streptophyta</taxon>
        <taxon>Embryophyta</taxon>
        <taxon>Tracheophyta</taxon>
        <taxon>Spermatophyta</taxon>
        <taxon>Magnoliopsida</taxon>
        <taxon>eudicotyledons</taxon>
        <taxon>Gunneridae</taxon>
        <taxon>Pentapetalae</taxon>
        <taxon>Saxifragales</taxon>
        <taxon>Crassulaceae</taxon>
        <taxon>Kalanchoe</taxon>
    </lineage>
</organism>
<accession>A0A7N0U2X6</accession>
<dbReference type="Proteomes" id="UP000594263">
    <property type="component" value="Unplaced"/>
</dbReference>
<dbReference type="AlphaFoldDB" id="A0A7N0U2X6"/>
<proteinExistence type="predicted"/>
<keyword evidence="3" id="KW-1185">Reference proteome</keyword>
<dbReference type="EnsemblPlants" id="Kaladp0053s0159.2.v1.1">
    <property type="protein sequence ID" value="Kaladp0053s0159.2.v1.1"/>
    <property type="gene ID" value="Kaladp0053s0159.v1.1"/>
</dbReference>
<dbReference type="PANTHER" id="PTHR37614:SF2">
    <property type="entry name" value="OS02G0121400 PROTEIN"/>
    <property type="match status" value="1"/>
</dbReference>
<protein>
    <submittedName>
        <fullName evidence="2">Uncharacterized protein</fullName>
    </submittedName>
</protein>
<dbReference type="PANTHER" id="PTHR37614">
    <property type="entry name" value="OS02G0121400 PROTEIN"/>
    <property type="match status" value="1"/>
</dbReference>
<dbReference type="Gramene" id="Kaladp0053s0159.2.v1.1">
    <property type="protein sequence ID" value="Kaladp0053s0159.2.v1.1"/>
    <property type="gene ID" value="Kaladp0053s0159.v1.1"/>
</dbReference>
<reference evidence="2" key="1">
    <citation type="submission" date="2021-01" db="UniProtKB">
        <authorList>
            <consortium name="EnsemblPlants"/>
        </authorList>
    </citation>
    <scope>IDENTIFICATION</scope>
</reference>
<keyword evidence="1" id="KW-0175">Coiled coil</keyword>